<reference evidence="2" key="1">
    <citation type="submission" date="2022-11" db="UniProtKB">
        <authorList>
            <consortium name="WormBaseParasite"/>
        </authorList>
    </citation>
    <scope>IDENTIFICATION</scope>
</reference>
<dbReference type="InterPro" id="IPR013320">
    <property type="entry name" value="ConA-like_dom_sf"/>
</dbReference>
<proteinExistence type="predicted"/>
<protein>
    <submittedName>
        <fullName evidence="2">LamG domain-containing protein</fullName>
    </submittedName>
</protein>
<dbReference type="WBParaSite" id="scaffold5126_cov173.g9096">
    <property type="protein sequence ID" value="scaffold5126_cov173.g9096"/>
    <property type="gene ID" value="scaffold5126_cov173.g9096"/>
</dbReference>
<evidence type="ECO:0000313" key="1">
    <source>
        <dbReference type="Proteomes" id="UP000887561"/>
    </source>
</evidence>
<dbReference type="Proteomes" id="UP000887561">
    <property type="component" value="Unplaced"/>
</dbReference>
<dbReference type="Gene3D" id="2.60.120.200">
    <property type="match status" value="1"/>
</dbReference>
<dbReference type="AlphaFoldDB" id="A0A915MQV0"/>
<dbReference type="Pfam" id="PF13385">
    <property type="entry name" value="Laminin_G_3"/>
    <property type="match status" value="1"/>
</dbReference>
<dbReference type="SUPFAM" id="SSF49899">
    <property type="entry name" value="Concanavalin A-like lectins/glucanases"/>
    <property type="match status" value="1"/>
</dbReference>
<name>A0A915MQV0_MELJA</name>
<dbReference type="InterPro" id="IPR008929">
    <property type="entry name" value="Chondroitin_lyas"/>
</dbReference>
<accession>A0A915MQV0</accession>
<evidence type="ECO:0000313" key="2">
    <source>
        <dbReference type="WBParaSite" id="scaffold5126_cov173.g9096"/>
    </source>
</evidence>
<dbReference type="SUPFAM" id="SSF48230">
    <property type="entry name" value="Chondroitin AC/alginate lyase"/>
    <property type="match status" value="1"/>
</dbReference>
<sequence>IRVYKSDWYWGASSQFIYYLHPGYFGQTQEAGRDQGHNTLSIGLGGILCEMAWNQHVDLYGWDNNRFLAGAEYTAKVNYNFNGSGFADVPYITYANYYGNAVVQTMLGPGKGNNRPIWSLIYNHYENRMGISAPWSKKYAIAMRPEIGSGNIDAGNGGSYDILGFGTLLYQQDTISESCYPEGLTARVNGTKVLTNGSTCAASNIAKAFIGTKLCFSLSFNNESNGSLPIDLSENKFSIKLFNGASVGVGIKGKQTALSLNGNMQYAELENNLLSELSDYSIATWLFCNGEVPKNARLFDFGAGQGRYIAFSMQINNGNWHFKSTVGGEFAETGIMGKGSLDCVNKWIHLAVTQLGENLTLYLNGTVAGQTNNPMPPFRIGNTTNNWLGRSQFYIPFNYPYFRGLIDGFKIYQGALNQKQIHELM</sequence>
<organism evidence="1 2">
    <name type="scientific">Meloidogyne javanica</name>
    <name type="common">Root-knot nematode worm</name>
    <dbReference type="NCBI Taxonomy" id="6303"/>
    <lineage>
        <taxon>Eukaryota</taxon>
        <taxon>Metazoa</taxon>
        <taxon>Ecdysozoa</taxon>
        <taxon>Nematoda</taxon>
        <taxon>Chromadorea</taxon>
        <taxon>Rhabditida</taxon>
        <taxon>Tylenchina</taxon>
        <taxon>Tylenchomorpha</taxon>
        <taxon>Tylenchoidea</taxon>
        <taxon>Meloidogynidae</taxon>
        <taxon>Meloidogyninae</taxon>
        <taxon>Meloidogyne</taxon>
        <taxon>Meloidogyne incognita group</taxon>
    </lineage>
</organism>
<keyword evidence="1" id="KW-1185">Reference proteome</keyword>